<evidence type="ECO:0000256" key="1">
    <source>
        <dbReference type="SAM" id="MobiDB-lite"/>
    </source>
</evidence>
<evidence type="ECO:0000313" key="2">
    <source>
        <dbReference type="EMBL" id="EJK47420.1"/>
    </source>
</evidence>
<evidence type="ECO:0000313" key="3">
    <source>
        <dbReference type="Proteomes" id="UP000266841"/>
    </source>
</evidence>
<dbReference type="AlphaFoldDB" id="K0R4E9"/>
<comment type="caution">
    <text evidence="2">The sequence shown here is derived from an EMBL/GenBank/DDBJ whole genome shotgun (WGS) entry which is preliminary data.</text>
</comment>
<dbReference type="Proteomes" id="UP000266841">
    <property type="component" value="Unassembled WGS sequence"/>
</dbReference>
<dbReference type="Pfam" id="PF03382">
    <property type="entry name" value="DUF285"/>
    <property type="match status" value="2"/>
</dbReference>
<reference evidence="2 3" key="1">
    <citation type="journal article" date="2012" name="Genome Biol.">
        <title>Genome and low-iron response of an oceanic diatom adapted to chronic iron limitation.</title>
        <authorList>
            <person name="Lommer M."/>
            <person name="Specht M."/>
            <person name="Roy A.S."/>
            <person name="Kraemer L."/>
            <person name="Andreson R."/>
            <person name="Gutowska M.A."/>
            <person name="Wolf J."/>
            <person name="Bergner S.V."/>
            <person name="Schilhabel M.B."/>
            <person name="Klostermeier U.C."/>
            <person name="Beiko R.G."/>
            <person name="Rosenstiel P."/>
            <person name="Hippler M."/>
            <person name="Laroche J."/>
        </authorList>
    </citation>
    <scope>NUCLEOTIDE SEQUENCE [LARGE SCALE GENOMIC DNA]</scope>
    <source>
        <strain evidence="2 3">CCMP1005</strain>
    </source>
</reference>
<accession>K0R4E9</accession>
<dbReference type="InterPro" id="IPR005046">
    <property type="entry name" value="DUF285"/>
</dbReference>
<name>K0R4E9_THAOC</name>
<feature type="region of interest" description="Disordered" evidence="1">
    <location>
        <begin position="1"/>
        <end position="65"/>
    </location>
</feature>
<evidence type="ECO:0008006" key="4">
    <source>
        <dbReference type="Google" id="ProtNLM"/>
    </source>
</evidence>
<dbReference type="OrthoDB" id="46911at2759"/>
<dbReference type="InterPro" id="IPR011889">
    <property type="entry name" value="Liste_lipo_26"/>
</dbReference>
<feature type="compositionally biased region" description="Basic and acidic residues" evidence="1">
    <location>
        <begin position="1"/>
        <end position="12"/>
    </location>
</feature>
<keyword evidence="3" id="KW-1185">Reference proteome</keyword>
<feature type="region of interest" description="Disordered" evidence="1">
    <location>
        <begin position="97"/>
        <end position="128"/>
    </location>
</feature>
<feature type="compositionally biased region" description="Polar residues" evidence="1">
    <location>
        <begin position="22"/>
        <end position="31"/>
    </location>
</feature>
<organism evidence="2 3">
    <name type="scientific">Thalassiosira oceanica</name>
    <name type="common">Marine diatom</name>
    <dbReference type="NCBI Taxonomy" id="159749"/>
    <lineage>
        <taxon>Eukaryota</taxon>
        <taxon>Sar</taxon>
        <taxon>Stramenopiles</taxon>
        <taxon>Ochrophyta</taxon>
        <taxon>Bacillariophyta</taxon>
        <taxon>Coscinodiscophyceae</taxon>
        <taxon>Thalassiosirophycidae</taxon>
        <taxon>Thalassiosirales</taxon>
        <taxon>Thalassiosiraceae</taxon>
        <taxon>Thalassiosira</taxon>
    </lineage>
</organism>
<gene>
    <name evidence="2" type="ORF">THAOC_33860</name>
</gene>
<dbReference type="EMBL" id="AGNL01046977">
    <property type="protein sequence ID" value="EJK47420.1"/>
    <property type="molecule type" value="Genomic_DNA"/>
</dbReference>
<dbReference type="NCBIfam" id="TIGR02167">
    <property type="entry name" value="Liste_lipo_26"/>
    <property type="match status" value="1"/>
</dbReference>
<protein>
    <recommendedName>
        <fullName evidence="4">BspA family leucine-rich repeat surface protein</fullName>
    </recommendedName>
</protein>
<sequence>MGPPRTEWDDGTRLPTGEAADSGTSPVTLLNTRRKKGEFTSDPATKQTEGATRRRQDPRRKHHNTYLYAVPVRDWVGSDATDNQRVNAAAATLVSAESAESIHGLRERREESNAAAKSKTAKESKAEKRKFTTNLELRNAIGEYLSQGCPNGANCDYGGAIGEWDVSRVQDFNDLFIDDPFPFTGAATFNEPINWNTGSATSMRYMFDGATAFNQPLSFDTSKVTDMESMFYEAATFNQALSFDTAKVANMESMFYSAKAFNQPLSFDTASVTTVRAHLSGVQLENNILISFSAYPIMAGMFYEATAFNQPLSFDTAKVANVRVYLCDQPNAKSDSDFPYLPNLSQMAEMFQGATVFNQNLCSFGTNWSRDLNVNDIFTATACPDTSDPTSASGPWCHRLSGQCVV</sequence>
<feature type="compositionally biased region" description="Basic and acidic residues" evidence="1">
    <location>
        <begin position="103"/>
        <end position="112"/>
    </location>
</feature>
<proteinExistence type="predicted"/>